<dbReference type="GO" id="GO:0004386">
    <property type="term" value="F:helicase activity"/>
    <property type="evidence" value="ECO:0007669"/>
    <property type="project" value="UniProtKB-KW"/>
</dbReference>
<dbReference type="RefSeq" id="XP_022839527.1">
    <property type="nucleotide sequence ID" value="XM_022983908.1"/>
</dbReference>
<dbReference type="OrthoDB" id="30826at2759"/>
<evidence type="ECO:0000256" key="4">
    <source>
        <dbReference type="ARBA" id="ARBA00022763"/>
    </source>
</evidence>
<dbReference type="Gene3D" id="3.40.50.410">
    <property type="entry name" value="von Willebrand factor, type A domain"/>
    <property type="match status" value="1"/>
</dbReference>
<dbReference type="KEGG" id="ota:OT_ostta07g04750"/>
<dbReference type="Pfam" id="PF02735">
    <property type="entry name" value="Ku"/>
    <property type="match status" value="1"/>
</dbReference>
<organism evidence="14 15">
    <name type="scientific">Ostreococcus tauri</name>
    <name type="common">Marine green alga</name>
    <dbReference type="NCBI Taxonomy" id="70448"/>
    <lineage>
        <taxon>Eukaryota</taxon>
        <taxon>Viridiplantae</taxon>
        <taxon>Chlorophyta</taxon>
        <taxon>Mamiellophyceae</taxon>
        <taxon>Mamiellales</taxon>
        <taxon>Bathycoccaceae</taxon>
        <taxon>Ostreococcus</taxon>
    </lineage>
</organism>
<comment type="similarity">
    <text evidence="2">Belongs to the ku80 family.</text>
</comment>
<evidence type="ECO:0000256" key="2">
    <source>
        <dbReference type="ARBA" id="ARBA00007726"/>
    </source>
</evidence>
<evidence type="ECO:0000256" key="9">
    <source>
        <dbReference type="ARBA" id="ARBA00023172"/>
    </source>
</evidence>
<evidence type="ECO:0000313" key="15">
    <source>
        <dbReference type="Proteomes" id="UP000009170"/>
    </source>
</evidence>
<dbReference type="STRING" id="70448.A0A090N3X8"/>
<evidence type="ECO:0000256" key="3">
    <source>
        <dbReference type="ARBA" id="ARBA00022741"/>
    </source>
</evidence>
<dbReference type="PANTHER" id="PTHR12604">
    <property type="entry name" value="KU AUTOANTIGEN DNA HELICASE"/>
    <property type="match status" value="1"/>
</dbReference>
<dbReference type="AlphaFoldDB" id="A0A090N3X8"/>
<dbReference type="GO" id="GO:0006310">
    <property type="term" value="P:DNA recombination"/>
    <property type="evidence" value="ECO:0007669"/>
    <property type="project" value="UniProtKB-KW"/>
</dbReference>
<reference evidence="15" key="1">
    <citation type="journal article" date="2006" name="Proc. Natl. Acad. Sci. U.S.A.">
        <title>Genome analysis of the smallest free-living eukaryote Ostreococcus tauri unveils many unique features.</title>
        <authorList>
            <person name="Derelle E."/>
            <person name="Ferraz C."/>
            <person name="Rombauts S."/>
            <person name="Rouze P."/>
            <person name="Worden A.Z."/>
            <person name="Robbens S."/>
            <person name="Partensky F."/>
            <person name="Degroeve S."/>
            <person name="Echeynie S."/>
            <person name="Cooke R."/>
            <person name="Saeys Y."/>
            <person name="Wuyts J."/>
            <person name="Jabbari K."/>
            <person name="Bowler C."/>
            <person name="Panaud O."/>
            <person name="Piegu B."/>
            <person name="Ball S.G."/>
            <person name="Ral J.-P."/>
            <person name="Bouget F.-Y."/>
            <person name="Piganeau G."/>
            <person name="De Baets B."/>
            <person name="Picard A."/>
            <person name="Delseny M."/>
            <person name="Demaille J."/>
            <person name="Van de Peer Y."/>
            <person name="Moreau H."/>
        </authorList>
    </citation>
    <scope>NUCLEOTIDE SEQUENCE [LARGE SCALE GENOMIC DNA]</scope>
    <source>
        <strain evidence="15">OTTH 0595 / CCAP 157/2 / RCC745</strain>
    </source>
</reference>
<dbReference type="CDD" id="cd00873">
    <property type="entry name" value="KU80"/>
    <property type="match status" value="1"/>
</dbReference>
<comment type="subcellular location">
    <subcellularLocation>
        <location evidence="1">Nucleus</location>
    </subcellularLocation>
</comment>
<evidence type="ECO:0000256" key="5">
    <source>
        <dbReference type="ARBA" id="ARBA00022801"/>
    </source>
</evidence>
<feature type="region of interest" description="Disordered" evidence="12">
    <location>
        <begin position="552"/>
        <end position="636"/>
    </location>
</feature>
<dbReference type="GO" id="GO:0003684">
    <property type="term" value="F:damaged DNA binding"/>
    <property type="evidence" value="ECO:0007669"/>
    <property type="project" value="InterPro"/>
</dbReference>
<comment type="caution">
    <text evidence="14">The sequence shown here is derived from an EMBL/GenBank/DDBJ whole genome shotgun (WGS) entry which is preliminary data.</text>
</comment>
<dbReference type="EMBL" id="CAID01000007">
    <property type="protein sequence ID" value="CEF98893.1"/>
    <property type="molecule type" value="Genomic_DNA"/>
</dbReference>
<keyword evidence="3" id="KW-0547">Nucleotide-binding</keyword>
<dbReference type="GO" id="GO:0043564">
    <property type="term" value="C:Ku70:Ku80 complex"/>
    <property type="evidence" value="ECO:0007669"/>
    <property type="project" value="InterPro"/>
</dbReference>
<keyword evidence="8" id="KW-0238">DNA-binding</keyword>
<dbReference type="GO" id="GO:0006303">
    <property type="term" value="P:double-strand break repair via nonhomologous end joining"/>
    <property type="evidence" value="ECO:0007669"/>
    <property type="project" value="InterPro"/>
</dbReference>
<evidence type="ECO:0000256" key="7">
    <source>
        <dbReference type="ARBA" id="ARBA00022840"/>
    </source>
</evidence>
<dbReference type="InParanoid" id="A0A090N3X8"/>
<keyword evidence="5" id="KW-0378">Hydrolase</keyword>
<feature type="compositionally biased region" description="Basic and acidic residues" evidence="12">
    <location>
        <begin position="566"/>
        <end position="581"/>
    </location>
</feature>
<sequence length="636" mass="67791">MATRDLAVMYVVDVGALDRVDATMAAETSARDVVGAAVHACARAWVHERTKARVAHALGLTLYGCDATANAVAAAAVEEGGDGSEYAGVVTARALEPPTTASGEAYARDVRETRARAGGDAGDVAEAVAVACDALIRRYTVAGVNAATRKRLASCVKDVLLLTDDVGAKTMPGRDDEFVRTLLEGMRAQNIRLKVGVLNETELARTHLGVGARVARGDERRDAFAALRDACEFLALDDGENESAVTGASDLLLDLQRKRVRPTAGFRGALSFGFNARVNVSLYKLNAEAAPAKLNKYSEELAHRPEESHKTMIDVAFRNVNDLDGELVPVERHVKAYRYGKQHVPVDAETENRLSARFEKGMKVIGSIRASEAPAWLVTGEPSLCVPQQSSKTTGLSKERADADARALSALARALDDAGLALLVRGAWTESTSTIHIGALTPRISDEGDFLLFTPLPFKEDYNEYALPPAPPGARIEASDPRLDSALDFVRANALGDDATMPWESLNPTLRDQRRLFEARALGEHATAIEPTALEFAVAEAPSVAFAKRFNLDAGPGPGPGPGPSERVKMPRVHAGEDARAKSPSAGGVTAPRVDDVASPSANDDPFARLEDVKSELEDDAPATTPPDVDVFDDMD</sequence>
<dbReference type="InterPro" id="IPR036465">
    <property type="entry name" value="vWFA_dom_sf"/>
</dbReference>
<feature type="domain" description="Ku" evidence="13">
    <location>
        <begin position="325"/>
        <end position="473"/>
    </location>
</feature>
<dbReference type="InterPro" id="IPR024193">
    <property type="entry name" value="Ku80"/>
</dbReference>
<accession>A0A090N3X8</accession>
<dbReference type="FunCoup" id="A0A090N3X8">
    <property type="interactions" value="1633"/>
</dbReference>
<protein>
    <submittedName>
        <fullName evidence="14">von Willebrand factor, type A</fullName>
    </submittedName>
</protein>
<gene>
    <name evidence="14" type="ORF">OT_ostta07g04750</name>
</gene>
<dbReference type="Gene3D" id="2.40.290.10">
    <property type="match status" value="1"/>
</dbReference>
<keyword evidence="9" id="KW-0233">DNA recombination</keyword>
<evidence type="ECO:0000256" key="11">
    <source>
        <dbReference type="ARBA" id="ARBA00023242"/>
    </source>
</evidence>
<dbReference type="SMART" id="SM00559">
    <property type="entry name" value="Ku78"/>
    <property type="match status" value="1"/>
</dbReference>
<name>A0A090N3X8_OSTTA</name>
<keyword evidence="11" id="KW-0539">Nucleus</keyword>
<keyword evidence="10" id="KW-0234">DNA repair</keyword>
<keyword evidence="4" id="KW-0227">DNA damage</keyword>
<dbReference type="GeneID" id="34946017"/>
<evidence type="ECO:0000313" key="14">
    <source>
        <dbReference type="EMBL" id="CEF98893.1"/>
    </source>
</evidence>
<evidence type="ECO:0000259" key="13">
    <source>
        <dbReference type="SMART" id="SM00559"/>
    </source>
</evidence>
<dbReference type="GO" id="GO:0042162">
    <property type="term" value="F:telomeric DNA binding"/>
    <property type="evidence" value="ECO:0007669"/>
    <property type="project" value="InterPro"/>
</dbReference>
<evidence type="ECO:0000256" key="10">
    <source>
        <dbReference type="ARBA" id="ARBA00023204"/>
    </source>
</evidence>
<keyword evidence="15" id="KW-1185">Reference proteome</keyword>
<dbReference type="Proteomes" id="UP000009170">
    <property type="component" value="Unassembled WGS sequence"/>
</dbReference>
<dbReference type="InterPro" id="IPR016194">
    <property type="entry name" value="SPOC-like_C_dom_sf"/>
</dbReference>
<evidence type="ECO:0000256" key="12">
    <source>
        <dbReference type="SAM" id="MobiDB-lite"/>
    </source>
</evidence>
<dbReference type="SUPFAM" id="SSF100939">
    <property type="entry name" value="SPOC domain-like"/>
    <property type="match status" value="1"/>
</dbReference>
<dbReference type="GO" id="GO:0000723">
    <property type="term" value="P:telomere maintenance"/>
    <property type="evidence" value="ECO:0007669"/>
    <property type="project" value="InterPro"/>
</dbReference>
<keyword evidence="7" id="KW-0067">ATP-binding</keyword>
<dbReference type="PANTHER" id="PTHR12604:SF4">
    <property type="entry name" value="X-RAY REPAIR CROSS-COMPLEMENTING PROTEIN 5"/>
    <property type="match status" value="1"/>
</dbReference>
<reference evidence="14 15" key="2">
    <citation type="journal article" date="2014" name="BMC Genomics">
        <title>An improved genome of the model marine alga Ostreococcus tauri unfolds by assessing Illumina de novo assemblies.</title>
        <authorList>
            <person name="Blanc-Mathieu R."/>
            <person name="Verhelst B."/>
            <person name="Derelle E."/>
            <person name="Rombauts S."/>
            <person name="Bouget F.Y."/>
            <person name="Carre I."/>
            <person name="Chateau A."/>
            <person name="Eyre-Walker A."/>
            <person name="Grimsley N."/>
            <person name="Moreau H."/>
            <person name="Piegu B."/>
            <person name="Rivals E."/>
            <person name="Schackwitz W."/>
            <person name="Van de Peer Y."/>
            <person name="Piganeau G."/>
        </authorList>
    </citation>
    <scope>NUCLEOTIDE SEQUENCE [LARGE SCALE GENOMIC DNA]</scope>
    <source>
        <strain evidence="15">OTTH 0595 / CCAP 157/2 / RCC745</strain>
    </source>
</reference>
<evidence type="ECO:0000256" key="8">
    <source>
        <dbReference type="ARBA" id="ARBA00023125"/>
    </source>
</evidence>
<evidence type="ECO:0000256" key="1">
    <source>
        <dbReference type="ARBA" id="ARBA00004123"/>
    </source>
</evidence>
<feature type="compositionally biased region" description="Basic and acidic residues" evidence="12">
    <location>
        <begin position="606"/>
        <end position="616"/>
    </location>
</feature>
<evidence type="ECO:0000256" key="6">
    <source>
        <dbReference type="ARBA" id="ARBA00022806"/>
    </source>
</evidence>
<dbReference type="GO" id="GO:0003690">
    <property type="term" value="F:double-stranded DNA binding"/>
    <property type="evidence" value="ECO:0007669"/>
    <property type="project" value="TreeGrafter"/>
</dbReference>
<dbReference type="GO" id="GO:0005524">
    <property type="term" value="F:ATP binding"/>
    <property type="evidence" value="ECO:0007669"/>
    <property type="project" value="UniProtKB-KW"/>
</dbReference>
<dbReference type="InterPro" id="IPR006164">
    <property type="entry name" value="DNA_bd_Ku70/Ku80"/>
</dbReference>
<dbReference type="GO" id="GO:0016787">
    <property type="term" value="F:hydrolase activity"/>
    <property type="evidence" value="ECO:0007669"/>
    <property type="project" value="UniProtKB-KW"/>
</dbReference>
<keyword evidence="6" id="KW-0347">Helicase</keyword>
<proteinExistence type="inferred from homology"/>